<dbReference type="InterPro" id="IPR003593">
    <property type="entry name" value="AAA+_ATPase"/>
</dbReference>
<dbReference type="PANTHER" id="PTHR43788:SF6">
    <property type="entry name" value="DNA HELICASE B"/>
    <property type="match status" value="1"/>
</dbReference>
<dbReference type="Proteomes" id="UP000254792">
    <property type="component" value="Chromosome"/>
</dbReference>
<evidence type="ECO:0000313" key="5">
    <source>
        <dbReference type="Proteomes" id="UP000254792"/>
    </source>
</evidence>
<dbReference type="Pfam" id="PF14490">
    <property type="entry name" value="HHH_RecD2"/>
    <property type="match status" value="1"/>
</dbReference>
<dbReference type="CDD" id="cd18809">
    <property type="entry name" value="SF1_C_RecD"/>
    <property type="match status" value="1"/>
</dbReference>
<dbReference type="AlphaFoldDB" id="A0A345Z3N9"/>
<gene>
    <name evidence="4" type="primary">recD</name>
    <name evidence="4" type="ORF">SALLE_v1c05440</name>
</gene>
<dbReference type="Pfam" id="PF13538">
    <property type="entry name" value="UvrD_C_2"/>
    <property type="match status" value="1"/>
</dbReference>
<dbReference type="InterPro" id="IPR029493">
    <property type="entry name" value="RecD2-like_HHH"/>
</dbReference>
<keyword evidence="1" id="KW-0547">Nucleotide-binding</keyword>
<dbReference type="GO" id="GO:0005524">
    <property type="term" value="F:ATP binding"/>
    <property type="evidence" value="ECO:0007669"/>
    <property type="project" value="UniProtKB-KW"/>
</dbReference>
<accession>A0A345Z3N9</accession>
<dbReference type="InterPro" id="IPR027417">
    <property type="entry name" value="P-loop_NTPase"/>
</dbReference>
<dbReference type="PANTHER" id="PTHR43788">
    <property type="entry name" value="DNA2/NAM7 HELICASE FAMILY MEMBER"/>
    <property type="match status" value="1"/>
</dbReference>
<dbReference type="InterPro" id="IPR050534">
    <property type="entry name" value="Coronavir_polyprotein_1ab"/>
</dbReference>
<dbReference type="GO" id="GO:0009338">
    <property type="term" value="C:exodeoxyribonuclease V complex"/>
    <property type="evidence" value="ECO:0007669"/>
    <property type="project" value="TreeGrafter"/>
</dbReference>
<dbReference type="Gene3D" id="1.10.10.2220">
    <property type="match status" value="1"/>
</dbReference>
<dbReference type="RefSeq" id="WP_162807939.1">
    <property type="nucleotide sequence ID" value="NZ_CP031376.1"/>
</dbReference>
<sequence>MNTKVFRGLLIKFLFINEMGWGIGLFLDENNKNQQMRIKGPIGQMRLKVVYEIQGFLDEHPKYGQSFEVQSFKVADSTTIKQAIAFWTSGLFPTVGAKTAQIIVENLGIDAAKKIRQDPDLIKTVPGVSEKVAQIIISVVSKVDAEQELLEIFTMNGLKVSFLQSMLKWHEDKNEISAILESNFYDYARKNNFQPFLEVDKVALYFGAEQYGPQRVGAWVYETINNILFTTGDTHTKKNILIEEVQKRLAISYDTIMAALVYCKEEKSLIFNDHKIYSFESWNDEELINNNLAKIKKREPLLNNNQIDFEDLLSQVEKEIGNNFKIDNFHYDEIQISALKAFIHNNIIILTGGPGTGKTMVINGMVRIFEKIYGSQNFALAAPTGRAASRIQETTGYKATTIHKLLKASGDDSFEVNETNPIFLDLIILDESSMLSNHLFSDFLRGTGQAKKLVLVGDVDQLPSVGYGNLFEDLIISKNFPTITLNKIFRQSEQNDIIELAAGISRGDTEEFKTKKLNNIDFLFSDNNQENIENMIKIYQNKIATQDVNNINHVQILAPFYKGDLGINIINNIIQENFNKNSKISGKIFKKGETKITTNDKVMYLKNDSVLEISNGDIGIIGLMKFENARFVEAICEFNGRDVNLKNANFAELTLGYGISVHKSQGSEYNNVILVLDPSANNHFLSKKIIYTAITRAKEHLYVIGGSQAFWNGLAKTTKPRNTTLVEKILKINQG</sequence>
<protein>
    <submittedName>
        <fullName evidence="4">Exodeoxyribonuclease V subunit alpha</fullName>
    </submittedName>
</protein>
<name>A0A345Z3N9_9MOLU</name>
<dbReference type="Gene3D" id="3.40.50.300">
    <property type="entry name" value="P-loop containing nucleotide triphosphate hydrolases"/>
    <property type="match status" value="2"/>
</dbReference>
<keyword evidence="5" id="KW-1185">Reference proteome</keyword>
<dbReference type="InterPro" id="IPR027785">
    <property type="entry name" value="UvrD-like_helicase_C"/>
</dbReference>
<organism evidence="4 5">
    <name type="scientific">Spiroplasma alleghenense</name>
    <dbReference type="NCBI Taxonomy" id="216931"/>
    <lineage>
        <taxon>Bacteria</taxon>
        <taxon>Bacillati</taxon>
        <taxon>Mycoplasmatota</taxon>
        <taxon>Mollicutes</taxon>
        <taxon>Entomoplasmatales</taxon>
        <taxon>Spiroplasmataceae</taxon>
        <taxon>Spiroplasma</taxon>
    </lineage>
</organism>
<dbReference type="Pfam" id="PF23139">
    <property type="entry name" value="OB_YrrC"/>
    <property type="match status" value="1"/>
</dbReference>
<dbReference type="SUPFAM" id="SSF52540">
    <property type="entry name" value="P-loop containing nucleoside triphosphate hydrolases"/>
    <property type="match status" value="2"/>
</dbReference>
<dbReference type="Pfam" id="PF13245">
    <property type="entry name" value="AAA_19"/>
    <property type="match status" value="1"/>
</dbReference>
<dbReference type="KEGG" id="salx:SALLE_v1c05440"/>
<keyword evidence="2" id="KW-0067">ATP-binding</keyword>
<reference evidence="4 5" key="1">
    <citation type="submission" date="2018-07" db="EMBL/GenBank/DDBJ databases">
        <title>Complete genome sequence of Spiroplasma alleghenense PLHS-1 (ATCC 51752).</title>
        <authorList>
            <person name="Chou L."/>
            <person name="Lee T.-Y."/>
            <person name="Tsai Y.-M."/>
            <person name="Kuo C.-H."/>
        </authorList>
    </citation>
    <scope>NUCLEOTIDE SEQUENCE [LARGE SCALE GENOMIC DNA]</scope>
    <source>
        <strain evidence="4 5">PLHS-1</strain>
    </source>
</reference>
<dbReference type="GO" id="GO:0006310">
    <property type="term" value="P:DNA recombination"/>
    <property type="evidence" value="ECO:0007669"/>
    <property type="project" value="TreeGrafter"/>
</dbReference>
<dbReference type="Gene3D" id="2.30.30.940">
    <property type="match status" value="1"/>
</dbReference>
<evidence type="ECO:0000256" key="1">
    <source>
        <dbReference type="ARBA" id="ARBA00022741"/>
    </source>
</evidence>
<dbReference type="InterPro" id="IPR055446">
    <property type="entry name" value="RecD2_N_OB"/>
</dbReference>
<feature type="domain" description="AAA+ ATPase" evidence="3">
    <location>
        <begin position="344"/>
        <end position="517"/>
    </location>
</feature>
<evidence type="ECO:0000259" key="3">
    <source>
        <dbReference type="SMART" id="SM00382"/>
    </source>
</evidence>
<dbReference type="SMART" id="SM00382">
    <property type="entry name" value="AAA"/>
    <property type="match status" value="1"/>
</dbReference>
<proteinExistence type="predicted"/>
<dbReference type="CDD" id="cd17933">
    <property type="entry name" value="DEXSc_RecD-like"/>
    <property type="match status" value="1"/>
</dbReference>
<dbReference type="GO" id="GO:0017116">
    <property type="term" value="F:single-stranded DNA helicase activity"/>
    <property type="evidence" value="ECO:0007669"/>
    <property type="project" value="TreeGrafter"/>
</dbReference>
<dbReference type="EMBL" id="CP031376">
    <property type="protein sequence ID" value="AXK51218.1"/>
    <property type="molecule type" value="Genomic_DNA"/>
</dbReference>
<evidence type="ECO:0000313" key="4">
    <source>
        <dbReference type="EMBL" id="AXK51218.1"/>
    </source>
</evidence>
<evidence type="ECO:0000256" key="2">
    <source>
        <dbReference type="ARBA" id="ARBA00022840"/>
    </source>
</evidence>